<name>A0A075WCI7_ARCFL</name>
<keyword evidence="1" id="KW-0812">Transmembrane</keyword>
<accession>A0A075WCI7</accession>
<keyword evidence="1" id="KW-1133">Transmembrane helix</keyword>
<dbReference type="HOGENOM" id="CLU_3394420_0_0_2"/>
<keyword evidence="1" id="KW-0472">Membrane</keyword>
<feature type="transmembrane region" description="Helical" evidence="1">
    <location>
        <begin position="6"/>
        <end position="28"/>
    </location>
</feature>
<dbReference type="AlphaFoldDB" id="A0A075WCI7"/>
<dbReference type="Proteomes" id="UP000028501">
    <property type="component" value="Chromosome"/>
</dbReference>
<organism evidence="2 3">
    <name type="scientific">Archaeoglobus fulgidus DSM 8774</name>
    <dbReference type="NCBI Taxonomy" id="1344584"/>
    <lineage>
        <taxon>Archaea</taxon>
        <taxon>Methanobacteriati</taxon>
        <taxon>Methanobacteriota</taxon>
        <taxon>Archaeoglobi</taxon>
        <taxon>Archaeoglobales</taxon>
        <taxon>Archaeoglobaceae</taxon>
        <taxon>Archaeoglobus</taxon>
    </lineage>
</organism>
<sequence length="31" mass="3421">MFGMEPVTFASIGVTVGVQIVILLIWGLSWR</sequence>
<dbReference type="EMBL" id="CP006577">
    <property type="protein sequence ID" value="AIG98095.1"/>
    <property type="molecule type" value="Genomic_DNA"/>
</dbReference>
<evidence type="ECO:0000256" key="1">
    <source>
        <dbReference type="SAM" id="Phobius"/>
    </source>
</evidence>
<reference evidence="2 3" key="1">
    <citation type="submission" date="2013-07" db="EMBL/GenBank/DDBJ databases">
        <title>Genome of Archaeoglobus fulgidus.</title>
        <authorList>
            <person name="Fiebig A."/>
            <person name="Birkeland N.-K."/>
        </authorList>
    </citation>
    <scope>NUCLEOTIDE SEQUENCE [LARGE SCALE GENOMIC DNA]</scope>
    <source>
        <strain evidence="2 3">DSM 8774</strain>
    </source>
</reference>
<dbReference type="KEGG" id="afg:AFULGI_00013200"/>
<gene>
    <name evidence="2" type="ORF">AFULGI_00013200</name>
</gene>
<evidence type="ECO:0000313" key="3">
    <source>
        <dbReference type="Proteomes" id="UP000028501"/>
    </source>
</evidence>
<protein>
    <submittedName>
        <fullName evidence="2">Uncharacterized protein</fullName>
    </submittedName>
</protein>
<evidence type="ECO:0000313" key="2">
    <source>
        <dbReference type="EMBL" id="AIG98095.1"/>
    </source>
</evidence>
<proteinExistence type="predicted"/>